<dbReference type="Proteomes" id="UP001156601">
    <property type="component" value="Unassembled WGS sequence"/>
</dbReference>
<sequence>MKFIKGFGRSTIIGACLLTAGAASAMPIMLPSGLSVNGSIEYDEASSFIVDATQEDIFGIGANASFVDNGTVTGSNPISGNVNDVLFVSSALNGVDTEIDFDYARYDFDVTIDNMLAAAVDIVFSFEYSMFAFAEVEDVTVDDAIADALFSIDDMGGNIFEASVTSNLNQAPETDDGTFEFTMSVASGDSLAFSGFFESTVFSTGTSFVDSINFANLSILDVTVNEPIAASTPATASLLILSALGLLRLRKKHANAH</sequence>
<keyword evidence="1" id="KW-0732">Signal</keyword>
<protein>
    <recommendedName>
        <fullName evidence="4">PEP-CTERM protein-sorting domain-containing protein</fullName>
    </recommendedName>
</protein>
<proteinExistence type="predicted"/>
<evidence type="ECO:0000313" key="3">
    <source>
        <dbReference type="Proteomes" id="UP001156601"/>
    </source>
</evidence>
<evidence type="ECO:0000256" key="1">
    <source>
        <dbReference type="SAM" id="SignalP"/>
    </source>
</evidence>
<dbReference type="AlphaFoldDB" id="A0AA37SY21"/>
<gene>
    <name evidence="2" type="ORF">GCM10007852_07440</name>
</gene>
<dbReference type="RefSeq" id="WP_284216146.1">
    <property type="nucleotide sequence ID" value="NZ_BSOT01000005.1"/>
</dbReference>
<reference evidence="2" key="1">
    <citation type="journal article" date="2014" name="Int. J. Syst. Evol. Microbiol.">
        <title>Complete genome sequence of Corynebacterium casei LMG S-19264T (=DSM 44701T), isolated from a smear-ripened cheese.</title>
        <authorList>
            <consortium name="US DOE Joint Genome Institute (JGI-PGF)"/>
            <person name="Walter F."/>
            <person name="Albersmeier A."/>
            <person name="Kalinowski J."/>
            <person name="Ruckert C."/>
        </authorList>
    </citation>
    <scope>NUCLEOTIDE SEQUENCE</scope>
    <source>
        <strain evidence="2">NBRC 110023</strain>
    </source>
</reference>
<feature type="chain" id="PRO_5041426803" description="PEP-CTERM protein-sorting domain-containing protein" evidence="1">
    <location>
        <begin position="26"/>
        <end position="257"/>
    </location>
</feature>
<evidence type="ECO:0008006" key="4">
    <source>
        <dbReference type="Google" id="ProtNLM"/>
    </source>
</evidence>
<dbReference type="EMBL" id="BSOT01000005">
    <property type="protein sequence ID" value="GLR69836.1"/>
    <property type="molecule type" value="Genomic_DNA"/>
</dbReference>
<reference evidence="2" key="2">
    <citation type="submission" date="2023-01" db="EMBL/GenBank/DDBJ databases">
        <title>Draft genome sequence of Agaribacter marinus strain NBRC 110023.</title>
        <authorList>
            <person name="Sun Q."/>
            <person name="Mori K."/>
        </authorList>
    </citation>
    <scope>NUCLEOTIDE SEQUENCE</scope>
    <source>
        <strain evidence="2">NBRC 110023</strain>
    </source>
</reference>
<evidence type="ECO:0000313" key="2">
    <source>
        <dbReference type="EMBL" id="GLR69836.1"/>
    </source>
</evidence>
<keyword evidence="3" id="KW-1185">Reference proteome</keyword>
<accession>A0AA37SY21</accession>
<comment type="caution">
    <text evidence="2">The sequence shown here is derived from an EMBL/GenBank/DDBJ whole genome shotgun (WGS) entry which is preliminary data.</text>
</comment>
<feature type="signal peptide" evidence="1">
    <location>
        <begin position="1"/>
        <end position="25"/>
    </location>
</feature>
<organism evidence="2 3">
    <name type="scientific">Agaribacter marinus</name>
    <dbReference type="NCBI Taxonomy" id="1431249"/>
    <lineage>
        <taxon>Bacteria</taxon>
        <taxon>Pseudomonadati</taxon>
        <taxon>Pseudomonadota</taxon>
        <taxon>Gammaproteobacteria</taxon>
        <taxon>Alteromonadales</taxon>
        <taxon>Alteromonadaceae</taxon>
        <taxon>Agaribacter</taxon>
    </lineage>
</organism>
<name>A0AA37SY21_9ALTE</name>